<dbReference type="STRING" id="1121416.SAMN02745220_04294"/>
<dbReference type="Proteomes" id="UP000184603">
    <property type="component" value="Unassembled WGS sequence"/>
</dbReference>
<organism evidence="8 9">
    <name type="scientific">Desulfopila aestuarii DSM 18488</name>
    <dbReference type="NCBI Taxonomy" id="1121416"/>
    <lineage>
        <taxon>Bacteria</taxon>
        <taxon>Pseudomonadati</taxon>
        <taxon>Thermodesulfobacteriota</taxon>
        <taxon>Desulfobulbia</taxon>
        <taxon>Desulfobulbales</taxon>
        <taxon>Desulfocapsaceae</taxon>
        <taxon>Desulfopila</taxon>
    </lineage>
</organism>
<keyword evidence="3 6" id="KW-0732">Signal</keyword>
<feature type="domain" description="NlpC/P60" evidence="7">
    <location>
        <begin position="46"/>
        <end position="171"/>
    </location>
</feature>
<dbReference type="PANTHER" id="PTHR47360">
    <property type="entry name" value="MUREIN DD-ENDOPEPTIDASE MEPS/MUREIN LD-CARBOXYPEPTIDASE"/>
    <property type="match status" value="1"/>
</dbReference>
<keyword evidence="4 8" id="KW-0378">Hydrolase</keyword>
<dbReference type="Pfam" id="PF00877">
    <property type="entry name" value="NLPC_P60"/>
    <property type="match status" value="1"/>
</dbReference>
<evidence type="ECO:0000256" key="5">
    <source>
        <dbReference type="ARBA" id="ARBA00022807"/>
    </source>
</evidence>
<evidence type="ECO:0000256" key="6">
    <source>
        <dbReference type="SAM" id="SignalP"/>
    </source>
</evidence>
<keyword evidence="2" id="KW-0645">Protease</keyword>
<evidence type="ECO:0000256" key="1">
    <source>
        <dbReference type="ARBA" id="ARBA00007074"/>
    </source>
</evidence>
<feature type="signal peptide" evidence="6">
    <location>
        <begin position="1"/>
        <end position="33"/>
    </location>
</feature>
<keyword evidence="5" id="KW-0788">Thiol protease</keyword>
<dbReference type="InterPro" id="IPR000064">
    <property type="entry name" value="NLP_P60_dom"/>
</dbReference>
<evidence type="ECO:0000256" key="4">
    <source>
        <dbReference type="ARBA" id="ARBA00022801"/>
    </source>
</evidence>
<proteinExistence type="inferred from homology"/>
<evidence type="ECO:0000256" key="3">
    <source>
        <dbReference type="ARBA" id="ARBA00022729"/>
    </source>
</evidence>
<dbReference type="PANTHER" id="PTHR47360:SF1">
    <property type="entry name" value="ENDOPEPTIDASE NLPC-RELATED"/>
    <property type="match status" value="1"/>
</dbReference>
<evidence type="ECO:0000313" key="8">
    <source>
        <dbReference type="EMBL" id="SHO51946.1"/>
    </source>
</evidence>
<name>A0A1M7YH79_9BACT</name>
<comment type="similarity">
    <text evidence="1">Belongs to the peptidase C40 family.</text>
</comment>
<sequence length="193" mass="21910">MPRPIHLRNIFKTSIAILLSSALITISCATAFATERQYGSPRTSFGFTDKQFEKKVKEYLDVPYKTGGTTKNGMDCSGFSKTVYSKLFGINLPHSSVDQFRLSALRKIDANQLKPGDLIFFANKKKRKVNHVGVYLSDKKFIHASSSQGITVSSLDNDYWRNRFVGSKRHVAFIVPKKPQVVRIKSEQKKMYH</sequence>
<dbReference type="InterPro" id="IPR052062">
    <property type="entry name" value="Murein_DD/LD_carboxypeptidase"/>
</dbReference>
<dbReference type="PROSITE" id="PS51935">
    <property type="entry name" value="NLPC_P60"/>
    <property type="match status" value="1"/>
</dbReference>
<feature type="chain" id="PRO_5012568313" evidence="6">
    <location>
        <begin position="34"/>
        <end position="193"/>
    </location>
</feature>
<dbReference type="GO" id="GO:0006508">
    <property type="term" value="P:proteolysis"/>
    <property type="evidence" value="ECO:0007669"/>
    <property type="project" value="UniProtKB-KW"/>
</dbReference>
<protein>
    <submittedName>
        <fullName evidence="8">Cell wall-associated hydrolase, NlpC family</fullName>
    </submittedName>
</protein>
<reference evidence="8 9" key="1">
    <citation type="submission" date="2016-12" db="EMBL/GenBank/DDBJ databases">
        <authorList>
            <person name="Song W.-J."/>
            <person name="Kurnit D.M."/>
        </authorList>
    </citation>
    <scope>NUCLEOTIDE SEQUENCE [LARGE SCALE GENOMIC DNA]</scope>
    <source>
        <strain evidence="8 9">DSM 18488</strain>
    </source>
</reference>
<dbReference type="InterPro" id="IPR038765">
    <property type="entry name" value="Papain-like_cys_pep_sf"/>
</dbReference>
<keyword evidence="9" id="KW-1185">Reference proteome</keyword>
<evidence type="ECO:0000256" key="2">
    <source>
        <dbReference type="ARBA" id="ARBA00022670"/>
    </source>
</evidence>
<dbReference type="RefSeq" id="WP_073615710.1">
    <property type="nucleotide sequence ID" value="NZ_FRFE01000030.1"/>
</dbReference>
<accession>A0A1M7YH79</accession>
<dbReference type="SUPFAM" id="SSF54001">
    <property type="entry name" value="Cysteine proteinases"/>
    <property type="match status" value="1"/>
</dbReference>
<dbReference type="AlphaFoldDB" id="A0A1M7YH79"/>
<dbReference type="PROSITE" id="PS51257">
    <property type="entry name" value="PROKAR_LIPOPROTEIN"/>
    <property type="match status" value="1"/>
</dbReference>
<dbReference type="GO" id="GO:0008234">
    <property type="term" value="F:cysteine-type peptidase activity"/>
    <property type="evidence" value="ECO:0007669"/>
    <property type="project" value="UniProtKB-KW"/>
</dbReference>
<evidence type="ECO:0000313" key="9">
    <source>
        <dbReference type="Proteomes" id="UP000184603"/>
    </source>
</evidence>
<dbReference type="OrthoDB" id="9807055at2"/>
<gene>
    <name evidence="8" type="ORF">SAMN02745220_04294</name>
</gene>
<dbReference type="Gene3D" id="3.90.1720.10">
    <property type="entry name" value="endopeptidase domain like (from Nostoc punctiforme)"/>
    <property type="match status" value="1"/>
</dbReference>
<dbReference type="EMBL" id="FRFE01000030">
    <property type="protein sequence ID" value="SHO51946.1"/>
    <property type="molecule type" value="Genomic_DNA"/>
</dbReference>
<evidence type="ECO:0000259" key="7">
    <source>
        <dbReference type="PROSITE" id="PS51935"/>
    </source>
</evidence>